<dbReference type="PROSITE" id="PS50006">
    <property type="entry name" value="FHA_DOMAIN"/>
    <property type="match status" value="1"/>
</dbReference>
<dbReference type="InterPro" id="IPR008984">
    <property type="entry name" value="SMAD_FHA_dom_sf"/>
</dbReference>
<dbReference type="Proteomes" id="UP001215280">
    <property type="component" value="Unassembled WGS sequence"/>
</dbReference>
<evidence type="ECO:0000313" key="4">
    <source>
        <dbReference type="Proteomes" id="UP001215280"/>
    </source>
</evidence>
<proteinExistence type="predicted"/>
<protein>
    <recommendedName>
        <fullName evidence="2">FHA domain-containing protein</fullName>
    </recommendedName>
</protein>
<dbReference type="AlphaFoldDB" id="A0AAD7MPW7"/>
<dbReference type="EMBL" id="JARJLG010000212">
    <property type="protein sequence ID" value="KAJ7727427.1"/>
    <property type="molecule type" value="Genomic_DNA"/>
</dbReference>
<feature type="region of interest" description="Disordered" evidence="1">
    <location>
        <begin position="160"/>
        <end position="181"/>
    </location>
</feature>
<feature type="domain" description="FHA" evidence="2">
    <location>
        <begin position="31"/>
        <end position="88"/>
    </location>
</feature>
<name>A0AAD7MPW7_9AGAR</name>
<organism evidence="3 4">
    <name type="scientific">Mycena maculata</name>
    <dbReference type="NCBI Taxonomy" id="230809"/>
    <lineage>
        <taxon>Eukaryota</taxon>
        <taxon>Fungi</taxon>
        <taxon>Dikarya</taxon>
        <taxon>Basidiomycota</taxon>
        <taxon>Agaricomycotina</taxon>
        <taxon>Agaricomycetes</taxon>
        <taxon>Agaricomycetidae</taxon>
        <taxon>Agaricales</taxon>
        <taxon>Marasmiineae</taxon>
        <taxon>Mycenaceae</taxon>
        <taxon>Mycena</taxon>
    </lineage>
</organism>
<reference evidence="3" key="1">
    <citation type="submission" date="2023-03" db="EMBL/GenBank/DDBJ databases">
        <title>Massive genome expansion in bonnet fungi (Mycena s.s.) driven by repeated elements and novel gene families across ecological guilds.</title>
        <authorList>
            <consortium name="Lawrence Berkeley National Laboratory"/>
            <person name="Harder C.B."/>
            <person name="Miyauchi S."/>
            <person name="Viragh M."/>
            <person name="Kuo A."/>
            <person name="Thoen E."/>
            <person name="Andreopoulos B."/>
            <person name="Lu D."/>
            <person name="Skrede I."/>
            <person name="Drula E."/>
            <person name="Henrissat B."/>
            <person name="Morin E."/>
            <person name="Kohler A."/>
            <person name="Barry K."/>
            <person name="LaButti K."/>
            <person name="Morin E."/>
            <person name="Salamov A."/>
            <person name="Lipzen A."/>
            <person name="Mereny Z."/>
            <person name="Hegedus B."/>
            <person name="Baldrian P."/>
            <person name="Stursova M."/>
            <person name="Weitz H."/>
            <person name="Taylor A."/>
            <person name="Grigoriev I.V."/>
            <person name="Nagy L.G."/>
            <person name="Martin F."/>
            <person name="Kauserud H."/>
        </authorList>
    </citation>
    <scope>NUCLEOTIDE SEQUENCE</scope>
    <source>
        <strain evidence="3">CBHHK188m</strain>
    </source>
</reference>
<evidence type="ECO:0000259" key="2">
    <source>
        <dbReference type="PROSITE" id="PS50006"/>
    </source>
</evidence>
<gene>
    <name evidence="3" type="ORF">DFH07DRAFT_757703</name>
</gene>
<evidence type="ECO:0000256" key="1">
    <source>
        <dbReference type="SAM" id="MobiDB-lite"/>
    </source>
</evidence>
<keyword evidence="4" id="KW-1185">Reference proteome</keyword>
<comment type="caution">
    <text evidence="3">The sequence shown here is derived from an EMBL/GenBank/DDBJ whole genome shotgun (WGS) entry which is preliminary data.</text>
</comment>
<sequence length="181" mass="19841">MDLPGRFGTLSLLRATTSEVVTSFGVDTPQLDFGRDTRCGVRLYYREVDPFHARIVFVSPPAPSPTAKSKAFLEVLGAGGAIVDGCCVFPYAAEELSAKGGKPRTIALGNGSEVEIHGKRFRFTYPPRLSESERREMLGRSPARPPNRALRLSMIASAQVFSPRPSPDPRQNLRVLQSPLR</sequence>
<dbReference type="InterPro" id="IPR000253">
    <property type="entry name" value="FHA_dom"/>
</dbReference>
<dbReference type="SUPFAM" id="SSF49879">
    <property type="entry name" value="SMAD/FHA domain"/>
    <property type="match status" value="1"/>
</dbReference>
<accession>A0AAD7MPW7</accession>
<evidence type="ECO:0000313" key="3">
    <source>
        <dbReference type="EMBL" id="KAJ7727427.1"/>
    </source>
</evidence>
<feature type="non-terminal residue" evidence="3">
    <location>
        <position position="1"/>
    </location>
</feature>